<dbReference type="AlphaFoldDB" id="C9Y6Z5"/>
<name>C9Y6Z5_CURXX</name>
<evidence type="ECO:0000313" key="1">
    <source>
        <dbReference type="EMBL" id="CBA26675.1"/>
    </source>
</evidence>
<dbReference type="EMBL" id="FN543102">
    <property type="protein sequence ID" value="CBA26675.1"/>
    <property type="molecule type" value="Genomic_DNA"/>
</dbReference>
<gene>
    <name evidence="1" type="ORF">Csp_H39780</name>
</gene>
<reference evidence="1" key="1">
    <citation type="journal article" date="2010" name="Nature">
        <title>The Dynamic genome of Hydra.</title>
        <authorList>
            <person name="Chapman J.A."/>
            <person name="Kirkness E.F."/>
            <person name="Simakov O."/>
            <person name="Hampson S.E."/>
            <person name="Mitros T."/>
            <person name="Weinmaier T."/>
            <person name="Rattei T."/>
            <person name="Balasubramanian P.G."/>
            <person name="Borman J."/>
            <person name="Busam D."/>
            <person name="Disbennett K."/>
            <person name="Pfannkoch C."/>
            <person name="Sumin N."/>
            <person name="Sutton G."/>
            <person name="Viswanathan L."/>
            <person name="Walenz B."/>
            <person name="Goodstein D.M."/>
            <person name="Hellsten U."/>
            <person name="Kawashima T."/>
            <person name="Prochnik S.E."/>
            <person name="Putnam N.H."/>
            <person name="Shu S."/>
            <person name="Blumberg B."/>
            <person name="Dana C.E."/>
            <person name="Gee L."/>
            <person name="Kibler D.F."/>
            <person name="Law L."/>
            <person name="Lindgens D."/>
            <person name="Martinez D.E."/>
            <person name="Peng J."/>
            <person name="Wigge P.A."/>
            <person name="Bertulat B."/>
            <person name="Guder C."/>
            <person name="Nakamura Y."/>
            <person name="Ozbek S."/>
            <person name="Watanabe H."/>
            <person name="Khalturin K."/>
            <person name="Hemmrich G."/>
            <person name="Franke A."/>
            <person name="Augustin R."/>
            <person name="Fraune S."/>
            <person name="Hayakawa E."/>
            <person name="Hayakawa S."/>
            <person name="Hirose M."/>
            <person name="Hwang J."/>
            <person name="Ikeo K."/>
            <person name="Nishimiya-Fujisawa C."/>
            <person name="Ogura A."/>
            <person name="Takahashi T."/>
            <person name="Steinmetz P.R."/>
            <person name="Zhang X."/>
            <person name="Aufschnaiter R."/>
            <person name="Eder M.K."/>
            <person name="Gorny A.K."/>
            <person name="Salvenmoser W."/>
            <person name="Heimberg A.M."/>
            <person name="Wheeler B.M."/>
            <person name="Peterson K.J."/>
            <person name="Boettger A."/>
            <person name="Tischler P."/>
            <person name="Wolf A."/>
            <person name="Gojobori T."/>
            <person name="Remington K.A."/>
            <person name="Strausberg R.L."/>
            <person name="Venter J."/>
            <person name="Technau U."/>
            <person name="Hobmayer B."/>
            <person name="Bosch T.C."/>
            <person name="Holstein T.W."/>
            <person name="Fujisawa T."/>
            <person name="Bode H.R."/>
            <person name="David C.N."/>
            <person name="Rokhsar D.S."/>
            <person name="Steele R.E."/>
        </authorList>
    </citation>
    <scope>NUCLEOTIDE SEQUENCE</scope>
</reference>
<sequence>MNCDSSWDEFSCGVAQSGIPHSGEFAHFAAHFFILQLFSGVPIRAAAA</sequence>
<accession>C9Y6Z5</accession>
<proteinExistence type="predicted"/>
<protein>
    <submittedName>
        <fullName evidence="1">Uncharacterized protein</fullName>
    </submittedName>
</protein>
<organism evidence="1">
    <name type="scientific">Curvibacter symbiont subsp. Hydra magnipapillata</name>
    <dbReference type="NCBI Taxonomy" id="667019"/>
    <lineage>
        <taxon>Bacteria</taxon>
        <taxon>Pseudomonadati</taxon>
        <taxon>Pseudomonadota</taxon>
        <taxon>Betaproteobacteria</taxon>
        <taxon>Burkholderiales</taxon>
        <taxon>Comamonadaceae</taxon>
        <taxon>Curvibacter</taxon>
    </lineage>
</organism>